<evidence type="ECO:0008006" key="3">
    <source>
        <dbReference type="Google" id="ProtNLM"/>
    </source>
</evidence>
<comment type="caution">
    <text evidence="1">The sequence shown here is derived from an EMBL/GenBank/DDBJ whole genome shotgun (WGS) entry which is preliminary data.</text>
</comment>
<sequence>MFRYWKFLLLIILSAAVLTGCGKSLKEEAAAGIDQAKSAFELNDKQTNIEVEGVQLYKPAGFTVEEEADAQNIVLNKGSDTFILFINPNEGKESRLFYDLLKDKSSDKIVSEKVFSNEGVFGFAAVVKKDGDKAELIASVGGVKMTTITKKKNIAKYMAWMMETVRSIEQEA</sequence>
<keyword evidence="2" id="KW-1185">Reference proteome</keyword>
<dbReference type="EMBL" id="JBHTLT010000135">
    <property type="protein sequence ID" value="MFD1207173.1"/>
    <property type="molecule type" value="Genomic_DNA"/>
</dbReference>
<evidence type="ECO:0000313" key="2">
    <source>
        <dbReference type="Proteomes" id="UP001597231"/>
    </source>
</evidence>
<protein>
    <recommendedName>
        <fullName evidence="3">Lipoprotein</fullName>
    </recommendedName>
</protein>
<evidence type="ECO:0000313" key="1">
    <source>
        <dbReference type="EMBL" id="MFD1207173.1"/>
    </source>
</evidence>
<gene>
    <name evidence="1" type="ORF">ACFQ38_18900</name>
</gene>
<dbReference type="RefSeq" id="WP_336824971.1">
    <property type="nucleotide sequence ID" value="NZ_JBHTLT010000135.1"/>
</dbReference>
<reference evidence="2" key="1">
    <citation type="journal article" date="2019" name="Int. J. Syst. Evol. Microbiol.">
        <title>The Global Catalogue of Microorganisms (GCM) 10K type strain sequencing project: providing services to taxonomists for standard genome sequencing and annotation.</title>
        <authorList>
            <consortium name="The Broad Institute Genomics Platform"/>
            <consortium name="The Broad Institute Genome Sequencing Center for Infectious Disease"/>
            <person name="Wu L."/>
            <person name="Ma J."/>
        </authorList>
    </citation>
    <scope>NUCLEOTIDE SEQUENCE [LARGE SCALE GENOMIC DNA]</scope>
    <source>
        <strain evidence="2">CCUG 53915</strain>
    </source>
</reference>
<accession>A0ABW3U514</accession>
<dbReference type="Proteomes" id="UP001597231">
    <property type="component" value="Unassembled WGS sequence"/>
</dbReference>
<organism evidence="1 2">
    <name type="scientific">Sporosarcina contaminans</name>
    <dbReference type="NCBI Taxonomy" id="633403"/>
    <lineage>
        <taxon>Bacteria</taxon>
        <taxon>Bacillati</taxon>
        <taxon>Bacillota</taxon>
        <taxon>Bacilli</taxon>
        <taxon>Bacillales</taxon>
        <taxon>Caryophanaceae</taxon>
        <taxon>Sporosarcina</taxon>
    </lineage>
</organism>
<dbReference type="PROSITE" id="PS51257">
    <property type="entry name" value="PROKAR_LIPOPROTEIN"/>
    <property type="match status" value="1"/>
</dbReference>
<proteinExistence type="predicted"/>
<name>A0ABW3U514_9BACL</name>